<dbReference type="EMBL" id="MPIN01000004">
    <property type="protein sequence ID" value="OJH39074.1"/>
    <property type="molecule type" value="Genomic_DNA"/>
</dbReference>
<dbReference type="Pfam" id="PF01047">
    <property type="entry name" value="MarR"/>
    <property type="match status" value="1"/>
</dbReference>
<dbReference type="GO" id="GO:0006950">
    <property type="term" value="P:response to stress"/>
    <property type="evidence" value="ECO:0007669"/>
    <property type="project" value="TreeGrafter"/>
</dbReference>
<evidence type="ECO:0000256" key="3">
    <source>
        <dbReference type="ARBA" id="ARBA00023163"/>
    </source>
</evidence>
<evidence type="ECO:0000256" key="2">
    <source>
        <dbReference type="ARBA" id="ARBA00023125"/>
    </source>
</evidence>
<dbReference type="PRINTS" id="PR00598">
    <property type="entry name" value="HTHMARR"/>
</dbReference>
<dbReference type="GO" id="GO:0003700">
    <property type="term" value="F:DNA-binding transcription factor activity"/>
    <property type="evidence" value="ECO:0007669"/>
    <property type="project" value="InterPro"/>
</dbReference>
<dbReference type="SUPFAM" id="SSF46785">
    <property type="entry name" value="Winged helix' DNA-binding domain"/>
    <property type="match status" value="1"/>
</dbReference>
<keyword evidence="1" id="KW-0805">Transcription regulation</keyword>
<accession>A0A1L9B9Y8</accession>
<protein>
    <recommendedName>
        <fullName evidence="4">HTH marR-type domain-containing protein</fullName>
    </recommendedName>
</protein>
<dbReference type="Proteomes" id="UP000182229">
    <property type="component" value="Unassembled WGS sequence"/>
</dbReference>
<dbReference type="STRING" id="83449.BON30_16085"/>
<comment type="caution">
    <text evidence="5">The sequence shown here is derived from an EMBL/GenBank/DDBJ whole genome shotgun (WGS) entry which is preliminary data.</text>
</comment>
<dbReference type="InterPro" id="IPR039422">
    <property type="entry name" value="MarR/SlyA-like"/>
</dbReference>
<evidence type="ECO:0000313" key="6">
    <source>
        <dbReference type="Proteomes" id="UP000182229"/>
    </source>
</evidence>
<dbReference type="InterPro" id="IPR036390">
    <property type="entry name" value="WH_DNA-bd_sf"/>
</dbReference>
<dbReference type="InterPro" id="IPR023187">
    <property type="entry name" value="Tscrpt_reg_MarR-type_CS"/>
</dbReference>
<reference evidence="6" key="1">
    <citation type="submission" date="2016-11" db="EMBL/GenBank/DDBJ databases">
        <authorList>
            <person name="Shukria A."/>
            <person name="Stevens D.C."/>
        </authorList>
    </citation>
    <scope>NUCLEOTIDE SEQUENCE [LARGE SCALE GENOMIC DNA]</scope>
    <source>
        <strain evidence="6">Cbfe23</strain>
    </source>
</reference>
<name>A0A1L9B9Y8_9BACT</name>
<dbReference type="InterPro" id="IPR000835">
    <property type="entry name" value="HTH_MarR-typ"/>
</dbReference>
<sequence>MPITFDQYVLLAALSDTEAPTQSDLADLLGRDKSAVLRQIDHLEEEGLVTRVADPDDRRKKTLVLTRSGSQVHAKARALVESIMGEALHGISSQDIQTLTRVLTRIQEALQQPVK</sequence>
<keyword evidence="3" id="KW-0804">Transcription</keyword>
<dbReference type="Gene3D" id="1.10.10.10">
    <property type="entry name" value="Winged helix-like DNA-binding domain superfamily/Winged helix DNA-binding domain"/>
    <property type="match status" value="1"/>
</dbReference>
<evidence type="ECO:0000256" key="1">
    <source>
        <dbReference type="ARBA" id="ARBA00023015"/>
    </source>
</evidence>
<dbReference type="PROSITE" id="PS50995">
    <property type="entry name" value="HTH_MARR_2"/>
    <property type="match status" value="1"/>
</dbReference>
<evidence type="ECO:0000259" key="4">
    <source>
        <dbReference type="PROSITE" id="PS50995"/>
    </source>
</evidence>
<feature type="domain" description="HTH marR-type" evidence="4">
    <location>
        <begin position="1"/>
        <end position="108"/>
    </location>
</feature>
<dbReference type="PROSITE" id="PS01117">
    <property type="entry name" value="HTH_MARR_1"/>
    <property type="match status" value="1"/>
</dbReference>
<keyword evidence="6" id="KW-1185">Reference proteome</keyword>
<gene>
    <name evidence="5" type="ORF">BON30_16085</name>
</gene>
<reference evidence="5 6" key="2">
    <citation type="submission" date="2016-12" db="EMBL/GenBank/DDBJ databases">
        <title>Draft Genome Sequence of Cystobacter ferrugineus Strain Cbfe23.</title>
        <authorList>
            <person name="Akbar S."/>
            <person name="Dowd S.E."/>
            <person name="Stevens D.C."/>
        </authorList>
    </citation>
    <scope>NUCLEOTIDE SEQUENCE [LARGE SCALE GENOMIC DNA]</scope>
    <source>
        <strain evidence="5 6">Cbfe23</strain>
    </source>
</reference>
<keyword evidence="2" id="KW-0238">DNA-binding</keyword>
<dbReference type="SMART" id="SM00347">
    <property type="entry name" value="HTH_MARR"/>
    <property type="match status" value="1"/>
</dbReference>
<organism evidence="5 6">
    <name type="scientific">Cystobacter ferrugineus</name>
    <dbReference type="NCBI Taxonomy" id="83449"/>
    <lineage>
        <taxon>Bacteria</taxon>
        <taxon>Pseudomonadati</taxon>
        <taxon>Myxococcota</taxon>
        <taxon>Myxococcia</taxon>
        <taxon>Myxococcales</taxon>
        <taxon>Cystobacterineae</taxon>
        <taxon>Archangiaceae</taxon>
        <taxon>Cystobacter</taxon>
    </lineage>
</organism>
<dbReference type="GO" id="GO:0003677">
    <property type="term" value="F:DNA binding"/>
    <property type="evidence" value="ECO:0007669"/>
    <property type="project" value="UniProtKB-KW"/>
</dbReference>
<dbReference type="RefSeq" id="WP_071899244.1">
    <property type="nucleotide sequence ID" value="NZ_MPIN01000004.1"/>
</dbReference>
<proteinExistence type="predicted"/>
<evidence type="ECO:0000313" key="5">
    <source>
        <dbReference type="EMBL" id="OJH39074.1"/>
    </source>
</evidence>
<dbReference type="InterPro" id="IPR036388">
    <property type="entry name" value="WH-like_DNA-bd_sf"/>
</dbReference>
<dbReference type="PANTHER" id="PTHR33164:SF64">
    <property type="entry name" value="TRANSCRIPTIONAL REGULATOR SLYA"/>
    <property type="match status" value="1"/>
</dbReference>
<dbReference type="PANTHER" id="PTHR33164">
    <property type="entry name" value="TRANSCRIPTIONAL REGULATOR, MARR FAMILY"/>
    <property type="match status" value="1"/>
</dbReference>
<dbReference type="AlphaFoldDB" id="A0A1L9B9Y8"/>